<feature type="non-terminal residue" evidence="2">
    <location>
        <position position="1"/>
    </location>
</feature>
<evidence type="ECO:0000256" key="1">
    <source>
        <dbReference type="SAM" id="MobiDB-lite"/>
    </source>
</evidence>
<feature type="region of interest" description="Disordered" evidence="1">
    <location>
        <begin position="27"/>
        <end position="69"/>
    </location>
</feature>
<dbReference type="EMBL" id="BKCJ011463823">
    <property type="protein sequence ID" value="GFD35836.1"/>
    <property type="molecule type" value="Genomic_DNA"/>
</dbReference>
<proteinExistence type="predicted"/>
<accession>A0A699VR80</accession>
<feature type="compositionally biased region" description="Basic and acidic residues" evidence="1">
    <location>
        <begin position="40"/>
        <end position="65"/>
    </location>
</feature>
<protein>
    <submittedName>
        <fullName evidence="2">Uncharacterized protein</fullName>
    </submittedName>
</protein>
<organism evidence="2">
    <name type="scientific">Tanacetum cinerariifolium</name>
    <name type="common">Dalmatian daisy</name>
    <name type="synonym">Chrysanthemum cinerariifolium</name>
    <dbReference type="NCBI Taxonomy" id="118510"/>
    <lineage>
        <taxon>Eukaryota</taxon>
        <taxon>Viridiplantae</taxon>
        <taxon>Streptophyta</taxon>
        <taxon>Embryophyta</taxon>
        <taxon>Tracheophyta</taxon>
        <taxon>Spermatophyta</taxon>
        <taxon>Magnoliopsida</taxon>
        <taxon>eudicotyledons</taxon>
        <taxon>Gunneridae</taxon>
        <taxon>Pentapetalae</taxon>
        <taxon>asterids</taxon>
        <taxon>campanulids</taxon>
        <taxon>Asterales</taxon>
        <taxon>Asteraceae</taxon>
        <taxon>Asteroideae</taxon>
        <taxon>Anthemideae</taxon>
        <taxon>Anthemidinae</taxon>
        <taxon>Tanacetum</taxon>
    </lineage>
</organism>
<comment type="caution">
    <text evidence="2">The sequence shown here is derived from an EMBL/GenBank/DDBJ whole genome shotgun (WGS) entry which is preliminary data.</text>
</comment>
<evidence type="ECO:0000313" key="2">
    <source>
        <dbReference type="EMBL" id="GFD35836.1"/>
    </source>
</evidence>
<reference evidence="2" key="1">
    <citation type="journal article" date="2019" name="Sci. Rep.">
        <title>Draft genome of Tanacetum cinerariifolium, the natural source of mosquito coil.</title>
        <authorList>
            <person name="Yamashiro T."/>
            <person name="Shiraishi A."/>
            <person name="Satake H."/>
            <person name="Nakayama K."/>
        </authorList>
    </citation>
    <scope>NUCLEOTIDE SEQUENCE</scope>
</reference>
<gene>
    <name evidence="2" type="ORF">Tci_907805</name>
</gene>
<name>A0A699VR80_TANCI</name>
<dbReference type="AlphaFoldDB" id="A0A699VR80"/>
<sequence>VKARKEIEPVKNYILLPLWTVDPPFSKDLKSFNDNGSKPSSDDGKKVDKDPKNKNECNDQEKEDNVNSINNVNTVITAGTNGVNAIGENISIELQFEPNMPALEDVSTFNFSSDDEDDGAVADIKQFGYNNTSQSNSNYKNS</sequence>